<protein>
    <recommendedName>
        <fullName evidence="2">Calmodulin binding protein-like N-terminal domain-containing protein</fullName>
    </recommendedName>
</protein>
<accession>A0A921QG27</accession>
<feature type="region of interest" description="Disordered" evidence="1">
    <location>
        <begin position="61"/>
        <end position="93"/>
    </location>
</feature>
<evidence type="ECO:0000256" key="1">
    <source>
        <dbReference type="SAM" id="MobiDB-lite"/>
    </source>
</evidence>
<dbReference type="Pfam" id="PF07887">
    <property type="entry name" value="Calmodulin_bind"/>
    <property type="match status" value="1"/>
</dbReference>
<evidence type="ECO:0000313" key="3">
    <source>
        <dbReference type="EMBL" id="KAG0521183.1"/>
    </source>
</evidence>
<name>A0A921QG27_SORBI</name>
<dbReference type="Proteomes" id="UP000807115">
    <property type="component" value="Chromosome 8"/>
</dbReference>
<dbReference type="InterPro" id="IPR046831">
    <property type="entry name" value="Calmodulin_bind_N"/>
</dbReference>
<dbReference type="GO" id="GO:0005516">
    <property type="term" value="F:calmodulin binding"/>
    <property type="evidence" value="ECO:0007669"/>
    <property type="project" value="InterPro"/>
</dbReference>
<reference evidence="3" key="1">
    <citation type="journal article" date="2019" name="BMC Genomics">
        <title>A new reference genome for Sorghum bicolor reveals high levels of sequence similarity between sweet and grain genotypes: implications for the genetics of sugar metabolism.</title>
        <authorList>
            <person name="Cooper E.A."/>
            <person name="Brenton Z.W."/>
            <person name="Flinn B.S."/>
            <person name="Jenkins J."/>
            <person name="Shu S."/>
            <person name="Flowers D."/>
            <person name="Luo F."/>
            <person name="Wang Y."/>
            <person name="Xia P."/>
            <person name="Barry K."/>
            <person name="Daum C."/>
            <person name="Lipzen A."/>
            <person name="Yoshinaga Y."/>
            <person name="Schmutz J."/>
            <person name="Saski C."/>
            <person name="Vermerris W."/>
            <person name="Kresovich S."/>
        </authorList>
    </citation>
    <scope>NUCLEOTIDE SEQUENCE</scope>
</reference>
<feature type="compositionally biased region" description="Basic and acidic residues" evidence="1">
    <location>
        <begin position="16"/>
        <end position="35"/>
    </location>
</feature>
<evidence type="ECO:0000259" key="2">
    <source>
        <dbReference type="Pfam" id="PF07887"/>
    </source>
</evidence>
<comment type="caution">
    <text evidence="3">The sequence shown here is derived from an EMBL/GenBank/DDBJ whole genome shotgun (WGS) entry which is preliminary data.</text>
</comment>
<sequence length="255" mass="28598">MAKKTKRSTTEDDGVAESKEEMSKQMKKLREEMCESKEEICKRLEKVNQDNQEMRKQLAEILTGQRKQWDLHTNGSSGDDSDAPRPQSNPVQAPRYRLVFKSGLTDKIEKGQPINISVALVDGNDRTVENGPLASATVELVVVNAEFNQHNNKYSWSREDFEINIKKAQGNSEAVDVDQSLKSIVSDGRFNLVQGIQCHSGSKIFRNSGNKKVRLGVMVVSPTEERVLEGLSNAFFVRGHDRDRSNNRSNTQSGS</sequence>
<dbReference type="InterPro" id="IPR012416">
    <property type="entry name" value="CBP60"/>
</dbReference>
<gene>
    <name evidence="3" type="ORF">BDA96_08G139300</name>
</gene>
<dbReference type="PANTHER" id="PTHR31713:SF80">
    <property type="entry name" value="HMA DOMAIN-CONTAINING PROTEIN"/>
    <property type="match status" value="1"/>
</dbReference>
<organism evidence="3 4">
    <name type="scientific">Sorghum bicolor</name>
    <name type="common">Sorghum</name>
    <name type="synonym">Sorghum vulgare</name>
    <dbReference type="NCBI Taxonomy" id="4558"/>
    <lineage>
        <taxon>Eukaryota</taxon>
        <taxon>Viridiplantae</taxon>
        <taxon>Streptophyta</taxon>
        <taxon>Embryophyta</taxon>
        <taxon>Tracheophyta</taxon>
        <taxon>Spermatophyta</taxon>
        <taxon>Magnoliopsida</taxon>
        <taxon>Liliopsida</taxon>
        <taxon>Poales</taxon>
        <taxon>Poaceae</taxon>
        <taxon>PACMAD clade</taxon>
        <taxon>Panicoideae</taxon>
        <taxon>Andropogonodae</taxon>
        <taxon>Andropogoneae</taxon>
        <taxon>Sorghinae</taxon>
        <taxon>Sorghum</taxon>
    </lineage>
</organism>
<evidence type="ECO:0000313" key="4">
    <source>
        <dbReference type="Proteomes" id="UP000807115"/>
    </source>
</evidence>
<dbReference type="PANTHER" id="PTHR31713">
    <property type="entry name" value="OS02G0177800 PROTEIN"/>
    <property type="match status" value="1"/>
</dbReference>
<reference evidence="3" key="2">
    <citation type="submission" date="2020-10" db="EMBL/GenBank/DDBJ databases">
        <authorList>
            <person name="Cooper E.A."/>
            <person name="Brenton Z.W."/>
            <person name="Flinn B.S."/>
            <person name="Jenkins J."/>
            <person name="Shu S."/>
            <person name="Flowers D."/>
            <person name="Luo F."/>
            <person name="Wang Y."/>
            <person name="Xia P."/>
            <person name="Barry K."/>
            <person name="Daum C."/>
            <person name="Lipzen A."/>
            <person name="Yoshinaga Y."/>
            <person name="Schmutz J."/>
            <person name="Saski C."/>
            <person name="Vermerris W."/>
            <person name="Kresovich S."/>
        </authorList>
    </citation>
    <scope>NUCLEOTIDE SEQUENCE</scope>
</reference>
<dbReference type="AlphaFoldDB" id="A0A921QG27"/>
<dbReference type="EMBL" id="CM027687">
    <property type="protein sequence ID" value="KAG0521183.1"/>
    <property type="molecule type" value="Genomic_DNA"/>
</dbReference>
<feature type="region of interest" description="Disordered" evidence="1">
    <location>
        <begin position="1"/>
        <end position="35"/>
    </location>
</feature>
<feature type="domain" description="Calmodulin binding protein-like N-terminal" evidence="2">
    <location>
        <begin position="106"/>
        <end position="240"/>
    </location>
</feature>
<proteinExistence type="predicted"/>